<dbReference type="EMBL" id="BARS01039042">
    <property type="protein sequence ID" value="GAG15040.1"/>
    <property type="molecule type" value="Genomic_DNA"/>
</dbReference>
<dbReference type="PANTHER" id="PTHR43578:SF3">
    <property type="entry name" value="NADH-QUINONE OXIDOREDUCTASE SUBUNIT F"/>
    <property type="match status" value="1"/>
</dbReference>
<evidence type="ECO:0000256" key="2">
    <source>
        <dbReference type="ARBA" id="ARBA00022485"/>
    </source>
</evidence>
<dbReference type="Gene3D" id="3.40.50.11540">
    <property type="entry name" value="NADH-ubiquinone oxidoreductase 51kDa subunit"/>
    <property type="match status" value="1"/>
</dbReference>
<evidence type="ECO:0000256" key="5">
    <source>
        <dbReference type="ARBA" id="ARBA00023014"/>
    </source>
</evidence>
<dbReference type="InterPro" id="IPR037225">
    <property type="entry name" value="Nuo51_FMN-bd_sf"/>
</dbReference>
<dbReference type="Pfam" id="PF01512">
    <property type="entry name" value="Complex1_51K"/>
    <property type="match status" value="1"/>
</dbReference>
<keyword evidence="4" id="KW-0408">Iron</keyword>
<evidence type="ECO:0000256" key="3">
    <source>
        <dbReference type="ARBA" id="ARBA00022723"/>
    </source>
</evidence>
<keyword evidence="3" id="KW-0479">Metal-binding</keyword>
<keyword evidence="2" id="KW-0004">4Fe-4S</keyword>
<feature type="non-terminal residue" evidence="7">
    <location>
        <position position="1"/>
    </location>
</feature>
<evidence type="ECO:0000313" key="7">
    <source>
        <dbReference type="EMBL" id="GAG15040.1"/>
    </source>
</evidence>
<protein>
    <recommendedName>
        <fullName evidence="6">NADH-ubiquinone oxidoreductase 51kDa subunit FMN-binding domain-containing protein</fullName>
    </recommendedName>
</protein>
<reference evidence="7" key="1">
    <citation type="journal article" date="2014" name="Front. Microbiol.">
        <title>High frequency of phylogenetically diverse reductive dehalogenase-homologous genes in deep subseafloor sedimentary metagenomes.</title>
        <authorList>
            <person name="Kawai M."/>
            <person name="Futagami T."/>
            <person name="Toyoda A."/>
            <person name="Takaki Y."/>
            <person name="Nishi S."/>
            <person name="Hori S."/>
            <person name="Arai W."/>
            <person name="Tsubouchi T."/>
            <person name="Morono Y."/>
            <person name="Uchiyama I."/>
            <person name="Ito T."/>
            <person name="Fujiyama A."/>
            <person name="Inagaki F."/>
            <person name="Takami H."/>
        </authorList>
    </citation>
    <scope>NUCLEOTIDE SEQUENCE</scope>
    <source>
        <strain evidence="7">Expedition CK06-06</strain>
    </source>
</reference>
<feature type="domain" description="NADH-ubiquinone oxidoreductase 51kDa subunit FMN-binding" evidence="6">
    <location>
        <begin position="46"/>
        <end position="217"/>
    </location>
</feature>
<organism evidence="7">
    <name type="scientific">marine sediment metagenome</name>
    <dbReference type="NCBI Taxonomy" id="412755"/>
    <lineage>
        <taxon>unclassified sequences</taxon>
        <taxon>metagenomes</taxon>
        <taxon>ecological metagenomes</taxon>
    </lineage>
</organism>
<sequence>KQERHLTGNNRFLDPASIEDYLALGGYQALCRVLFDTSPEDLIKEIKKSKLRGRGGAGFPTGNKWAFCREAKGAPKYIICNADEGDPGAYMDRSLFEGNPYSIIEGMTIGAHAIGASEGIVYIRNEYPLAIENAGLAIEKAKGYGLLGKDILGTGFGFEIRIVRGAGAFVCGEETALMASIEGKKGEPRQRPPFPIQKGLWGRPTNINNVETWANIPVIINNGAEWYSKIGTEHSKGTKIFSLVGKINNTGLIEV</sequence>
<keyword evidence="5" id="KW-0411">Iron-sulfur</keyword>
<evidence type="ECO:0000256" key="1">
    <source>
        <dbReference type="ARBA" id="ARBA00007523"/>
    </source>
</evidence>
<comment type="similarity">
    <text evidence="1">Belongs to the complex I 51 kDa subunit family.</text>
</comment>
<dbReference type="GO" id="GO:0046872">
    <property type="term" value="F:metal ion binding"/>
    <property type="evidence" value="ECO:0007669"/>
    <property type="project" value="UniProtKB-KW"/>
</dbReference>
<dbReference type="Gene3D" id="6.10.250.1450">
    <property type="match status" value="1"/>
</dbReference>
<accession>X0VA01</accession>
<name>X0VA01_9ZZZZ</name>
<dbReference type="PANTHER" id="PTHR43578">
    <property type="entry name" value="NADH-QUINONE OXIDOREDUCTASE SUBUNIT F"/>
    <property type="match status" value="1"/>
</dbReference>
<proteinExistence type="inferred from homology"/>
<dbReference type="InterPro" id="IPR011538">
    <property type="entry name" value="Nuo51_FMN-bd"/>
</dbReference>
<evidence type="ECO:0000259" key="6">
    <source>
        <dbReference type="Pfam" id="PF01512"/>
    </source>
</evidence>
<dbReference type="SUPFAM" id="SSF142019">
    <property type="entry name" value="Nqo1 FMN-binding domain-like"/>
    <property type="match status" value="1"/>
</dbReference>
<evidence type="ECO:0000256" key="4">
    <source>
        <dbReference type="ARBA" id="ARBA00023004"/>
    </source>
</evidence>
<dbReference type="GO" id="GO:0051539">
    <property type="term" value="F:4 iron, 4 sulfur cluster binding"/>
    <property type="evidence" value="ECO:0007669"/>
    <property type="project" value="UniProtKB-KW"/>
</dbReference>
<dbReference type="FunFam" id="3.40.50.11540:FF:000001">
    <property type="entry name" value="NADH dehydrogenase [ubiquinone] flavoprotein 1, mitochondrial"/>
    <property type="match status" value="1"/>
</dbReference>
<gene>
    <name evidence="7" type="ORF">S01H1_59674</name>
</gene>
<comment type="caution">
    <text evidence="7">The sequence shown here is derived from an EMBL/GenBank/DDBJ whole genome shotgun (WGS) entry which is preliminary data.</text>
</comment>
<dbReference type="AlphaFoldDB" id="X0VA01"/>
<feature type="non-terminal residue" evidence="7">
    <location>
        <position position="255"/>
    </location>
</feature>